<keyword evidence="2" id="KW-1185">Reference proteome</keyword>
<gene>
    <name evidence="1" type="ORF">SAMN02745168_0599</name>
</gene>
<dbReference type="EMBL" id="FWXW01000001">
    <property type="protein sequence ID" value="SMC38125.1"/>
    <property type="molecule type" value="Genomic_DNA"/>
</dbReference>
<evidence type="ECO:0000313" key="2">
    <source>
        <dbReference type="Proteomes" id="UP000192790"/>
    </source>
</evidence>
<organism evidence="1 2">
    <name type="scientific">Papillibacter cinnamivorans DSM 12816</name>
    <dbReference type="NCBI Taxonomy" id="1122930"/>
    <lineage>
        <taxon>Bacteria</taxon>
        <taxon>Bacillati</taxon>
        <taxon>Bacillota</taxon>
        <taxon>Clostridia</taxon>
        <taxon>Eubacteriales</taxon>
        <taxon>Oscillospiraceae</taxon>
        <taxon>Papillibacter</taxon>
    </lineage>
</organism>
<reference evidence="1 2" key="1">
    <citation type="submission" date="2017-04" db="EMBL/GenBank/DDBJ databases">
        <authorList>
            <person name="Afonso C.L."/>
            <person name="Miller P.J."/>
            <person name="Scott M.A."/>
            <person name="Spackman E."/>
            <person name="Goraichik I."/>
            <person name="Dimitrov K.M."/>
            <person name="Suarez D.L."/>
            <person name="Swayne D.E."/>
        </authorList>
    </citation>
    <scope>NUCLEOTIDE SEQUENCE [LARGE SCALE GENOMIC DNA]</scope>
    <source>
        <strain evidence="1 2">DSM 12816</strain>
    </source>
</reference>
<accession>A0A1W1YPJ8</accession>
<dbReference type="RefSeq" id="WP_084233226.1">
    <property type="nucleotide sequence ID" value="NZ_FWXW01000001.1"/>
</dbReference>
<dbReference type="AlphaFoldDB" id="A0A1W1YPJ8"/>
<evidence type="ECO:0000313" key="1">
    <source>
        <dbReference type="EMBL" id="SMC38125.1"/>
    </source>
</evidence>
<dbReference type="Proteomes" id="UP000192790">
    <property type="component" value="Unassembled WGS sequence"/>
</dbReference>
<protein>
    <submittedName>
        <fullName evidence="1">Uncharacterized protein</fullName>
    </submittedName>
</protein>
<proteinExistence type="predicted"/>
<dbReference type="STRING" id="1122930.SAMN02745168_0599"/>
<sequence length="70" mass="7914">MGVFNTVPVRFIDRSDALLPAEFYPPLGTVGQARIEDLGEDLVRVRYPIGTTCIRGFHWHCRERLEVIGG</sequence>
<name>A0A1W1YPJ8_9FIRM</name>